<dbReference type="SUPFAM" id="SSF46689">
    <property type="entry name" value="Homeodomain-like"/>
    <property type="match status" value="1"/>
</dbReference>
<dbReference type="Pfam" id="PF02954">
    <property type="entry name" value="HTH_8"/>
    <property type="match status" value="1"/>
</dbReference>
<name>A0A3M8QV52_9PROT</name>
<comment type="caution">
    <text evidence="5">The sequence shown here is derived from an EMBL/GenBank/DDBJ whole genome shotgun (WGS) entry which is preliminary data.</text>
</comment>
<proteinExistence type="inferred from homology"/>
<reference evidence="5" key="1">
    <citation type="submission" date="2018-10" db="EMBL/GenBank/DDBJ databases">
        <title>Acidithiobacillus sulfuriphilus sp. nov.: an extremely acidophilic sulfur-oxidizing chemolithotroph isolated from a neutral pH environment.</title>
        <authorList>
            <person name="Falagan C."/>
            <person name="Moya-Beltran A."/>
            <person name="Quatrini R."/>
            <person name="Johnson D.B."/>
        </authorList>
    </citation>
    <scope>NUCLEOTIDE SEQUENCE [LARGE SCALE GENOMIC DNA]</scope>
    <source>
        <strain evidence="5">CJ-2</strain>
    </source>
</reference>
<evidence type="ECO:0000256" key="1">
    <source>
        <dbReference type="ARBA" id="ARBA00008559"/>
    </source>
</evidence>
<feature type="domain" description="DNA binding HTH" evidence="4">
    <location>
        <begin position="41"/>
        <end position="80"/>
    </location>
</feature>
<evidence type="ECO:0000259" key="4">
    <source>
        <dbReference type="Pfam" id="PF02954"/>
    </source>
</evidence>
<protein>
    <recommendedName>
        <fullName evidence="3">Putative Fis-like DNA-binding protein</fullName>
    </recommendedName>
</protein>
<evidence type="ECO:0000256" key="2">
    <source>
        <dbReference type="ARBA" id="ARBA00023125"/>
    </source>
</evidence>
<dbReference type="RefSeq" id="WP_123104575.1">
    <property type="nucleotide sequence ID" value="NZ_CP127527.1"/>
</dbReference>
<dbReference type="EMBL" id="RIZI01000177">
    <property type="protein sequence ID" value="RNF60179.1"/>
    <property type="molecule type" value="Genomic_DNA"/>
</dbReference>
<dbReference type="PANTHER" id="PTHR47918:SF1">
    <property type="entry name" value="DNA-BINDING PROTEIN FIS"/>
    <property type="match status" value="1"/>
</dbReference>
<dbReference type="OrthoDB" id="5297166at2"/>
<dbReference type="GO" id="GO:0006355">
    <property type="term" value="P:regulation of DNA-templated transcription"/>
    <property type="evidence" value="ECO:0007669"/>
    <property type="project" value="InterPro"/>
</dbReference>
<dbReference type="InterPro" id="IPR009057">
    <property type="entry name" value="Homeodomain-like_sf"/>
</dbReference>
<sequence>MDPKLDAEPMPLSDCVELVVQQYLTDLQGETPSNMHRLVMDAVERALLDTVLQRCAGQRGVAAQWLGINRNTLRKKLQSYGLET</sequence>
<dbReference type="PRINTS" id="PR01590">
    <property type="entry name" value="HTHFIS"/>
</dbReference>
<dbReference type="PIRSF" id="PIRSF002097">
    <property type="entry name" value="DNA-binding_Fis"/>
    <property type="match status" value="1"/>
</dbReference>
<dbReference type="GO" id="GO:0043565">
    <property type="term" value="F:sequence-specific DNA binding"/>
    <property type="evidence" value="ECO:0007669"/>
    <property type="project" value="InterPro"/>
</dbReference>
<dbReference type="PANTHER" id="PTHR47918">
    <property type="entry name" value="DNA-BINDING PROTEIN FIS"/>
    <property type="match status" value="1"/>
</dbReference>
<accession>A0A3M8QV52</accession>
<comment type="similarity">
    <text evidence="1">Belongs to the transcriptional regulatory Fis family.</text>
</comment>
<organism evidence="5">
    <name type="scientific">Acidithiobacillus sulfuriphilus</name>
    <dbReference type="NCBI Taxonomy" id="1867749"/>
    <lineage>
        <taxon>Bacteria</taxon>
        <taxon>Pseudomonadati</taxon>
        <taxon>Pseudomonadota</taxon>
        <taxon>Acidithiobacillia</taxon>
        <taxon>Acidithiobacillales</taxon>
        <taxon>Acidithiobacillaceae</taxon>
        <taxon>Acidithiobacillus</taxon>
    </lineage>
</organism>
<evidence type="ECO:0000256" key="3">
    <source>
        <dbReference type="ARBA" id="ARBA00029540"/>
    </source>
</evidence>
<evidence type="ECO:0000313" key="5">
    <source>
        <dbReference type="EMBL" id="RNF60179.1"/>
    </source>
</evidence>
<gene>
    <name evidence="5" type="ORF">EC580_09805</name>
</gene>
<dbReference type="AlphaFoldDB" id="A0A3M8QV52"/>
<dbReference type="Gene3D" id="1.10.10.60">
    <property type="entry name" value="Homeodomain-like"/>
    <property type="match status" value="1"/>
</dbReference>
<dbReference type="InterPro" id="IPR005412">
    <property type="entry name" value="Fis_DNA-bd"/>
</dbReference>
<dbReference type="InterPro" id="IPR050207">
    <property type="entry name" value="Trans_regulatory_Fis"/>
</dbReference>
<dbReference type="InterPro" id="IPR002197">
    <property type="entry name" value="HTH_Fis"/>
</dbReference>
<keyword evidence="2" id="KW-0238">DNA-binding</keyword>